<dbReference type="InterPro" id="IPR002915">
    <property type="entry name" value="DeoC/FbaB/LacD_aldolase"/>
</dbReference>
<dbReference type="GO" id="GO:0006018">
    <property type="term" value="P:2-deoxyribose 1-phosphate catabolic process"/>
    <property type="evidence" value="ECO:0007669"/>
    <property type="project" value="UniProtKB-UniRule"/>
</dbReference>
<dbReference type="PIRSF" id="PIRSF001357">
    <property type="entry name" value="DeoC"/>
    <property type="match status" value="1"/>
</dbReference>
<accession>A0A6M0CG44</accession>
<evidence type="ECO:0000313" key="8">
    <source>
        <dbReference type="EMBL" id="NER16838.1"/>
    </source>
</evidence>
<evidence type="ECO:0000256" key="7">
    <source>
        <dbReference type="HAMAP-Rule" id="MF_00114"/>
    </source>
</evidence>
<feature type="active site" description="Schiff-base intermediate with acetaldehyde" evidence="7">
    <location>
        <position position="152"/>
    </location>
</feature>
<evidence type="ECO:0000256" key="5">
    <source>
        <dbReference type="ARBA" id="ARBA00048791"/>
    </source>
</evidence>
<dbReference type="PANTHER" id="PTHR10889:SF1">
    <property type="entry name" value="DEOXYRIBOSE-PHOSPHATE ALDOLASE"/>
    <property type="match status" value="1"/>
</dbReference>
<dbReference type="InterPro" id="IPR028581">
    <property type="entry name" value="DeoC_typeI"/>
</dbReference>
<feature type="active site" description="Proton donor/acceptor" evidence="7">
    <location>
        <position position="90"/>
    </location>
</feature>
<evidence type="ECO:0000256" key="6">
    <source>
        <dbReference type="ARBA" id="ARBA00056337"/>
    </source>
</evidence>
<comment type="pathway">
    <text evidence="7">Carbohydrate degradation; 2-deoxy-D-ribose 1-phosphate degradation; D-glyceraldehyde 3-phosphate and acetaldehyde from 2-deoxy-alpha-D-ribose 1-phosphate: step 2/2.</text>
</comment>
<dbReference type="Gene3D" id="3.20.20.70">
    <property type="entry name" value="Aldolase class I"/>
    <property type="match status" value="1"/>
</dbReference>
<dbReference type="RefSeq" id="WP_164030390.1">
    <property type="nucleotide sequence ID" value="NZ_JAABOQ010000002.1"/>
</dbReference>
<comment type="catalytic activity">
    <reaction evidence="5 7">
        <text>2-deoxy-D-ribose 5-phosphate = D-glyceraldehyde 3-phosphate + acetaldehyde</text>
        <dbReference type="Rhea" id="RHEA:12821"/>
        <dbReference type="ChEBI" id="CHEBI:15343"/>
        <dbReference type="ChEBI" id="CHEBI:59776"/>
        <dbReference type="ChEBI" id="CHEBI:62877"/>
        <dbReference type="EC" id="4.1.2.4"/>
    </reaction>
</comment>
<comment type="similarity">
    <text evidence="1 7">Belongs to the DeoC/FbaB aldolase family. DeoC type 1 subfamily.</text>
</comment>
<dbReference type="EMBL" id="JAABOQ010000002">
    <property type="protein sequence ID" value="NER16838.1"/>
    <property type="molecule type" value="Genomic_DNA"/>
</dbReference>
<comment type="function">
    <text evidence="6 7">Catalyzes a reversible aldol reaction between acetaldehyde and D-glyceraldehyde 3-phosphate to generate 2-deoxy-D-ribose 5-phosphate.</text>
</comment>
<dbReference type="SMART" id="SM01133">
    <property type="entry name" value="DeoC"/>
    <property type="match status" value="1"/>
</dbReference>
<dbReference type="HAMAP" id="MF_00114">
    <property type="entry name" value="DeoC_type1"/>
    <property type="match status" value="1"/>
</dbReference>
<dbReference type="InterPro" id="IPR011343">
    <property type="entry name" value="DeoC"/>
</dbReference>
<dbReference type="SUPFAM" id="SSF51569">
    <property type="entry name" value="Aldolase"/>
    <property type="match status" value="1"/>
</dbReference>
<dbReference type="NCBIfam" id="TIGR00126">
    <property type="entry name" value="deoC"/>
    <property type="match status" value="1"/>
</dbReference>
<evidence type="ECO:0000313" key="9">
    <source>
        <dbReference type="Proteomes" id="UP000474296"/>
    </source>
</evidence>
<organism evidence="8 9">
    <name type="scientific">Spongiivirga citrea</name>
    <dbReference type="NCBI Taxonomy" id="1481457"/>
    <lineage>
        <taxon>Bacteria</taxon>
        <taxon>Pseudomonadati</taxon>
        <taxon>Bacteroidota</taxon>
        <taxon>Flavobacteriia</taxon>
        <taxon>Flavobacteriales</taxon>
        <taxon>Flavobacteriaceae</taxon>
        <taxon>Spongiivirga</taxon>
    </lineage>
</organism>
<keyword evidence="2 7" id="KW-0963">Cytoplasm</keyword>
<dbReference type="PANTHER" id="PTHR10889">
    <property type="entry name" value="DEOXYRIBOSE-PHOSPHATE ALDOLASE"/>
    <property type="match status" value="1"/>
</dbReference>
<keyword evidence="3 7" id="KW-0456">Lyase</keyword>
<dbReference type="CDD" id="cd00959">
    <property type="entry name" value="DeoC"/>
    <property type="match status" value="1"/>
</dbReference>
<evidence type="ECO:0000256" key="3">
    <source>
        <dbReference type="ARBA" id="ARBA00023239"/>
    </source>
</evidence>
<dbReference type="GO" id="GO:0009264">
    <property type="term" value="P:deoxyribonucleotide catabolic process"/>
    <property type="evidence" value="ECO:0007669"/>
    <property type="project" value="UniProtKB-UniRule"/>
</dbReference>
<dbReference type="Pfam" id="PF01791">
    <property type="entry name" value="DeoC"/>
    <property type="match status" value="1"/>
</dbReference>
<reference evidence="8 9" key="1">
    <citation type="submission" date="2020-01" db="EMBL/GenBank/DDBJ databases">
        <title>Spongiivirga citrea KCTC 32990T.</title>
        <authorList>
            <person name="Wang G."/>
        </authorList>
    </citation>
    <scope>NUCLEOTIDE SEQUENCE [LARGE SCALE GENOMIC DNA]</scope>
    <source>
        <strain evidence="8 9">KCTC 32990</strain>
    </source>
</reference>
<keyword evidence="9" id="KW-1185">Reference proteome</keyword>
<dbReference type="GO" id="GO:0016052">
    <property type="term" value="P:carbohydrate catabolic process"/>
    <property type="evidence" value="ECO:0007669"/>
    <property type="project" value="TreeGrafter"/>
</dbReference>
<name>A0A6M0CG44_9FLAO</name>
<keyword evidence="4 7" id="KW-0704">Schiff base</keyword>
<proteinExistence type="inferred from homology"/>
<dbReference type="FunFam" id="3.20.20.70:FF:000044">
    <property type="entry name" value="Deoxyribose-phosphate aldolase"/>
    <property type="match status" value="1"/>
</dbReference>
<dbReference type="UniPathway" id="UPA00002">
    <property type="reaction ID" value="UER00468"/>
</dbReference>
<dbReference type="GO" id="GO:0005737">
    <property type="term" value="C:cytoplasm"/>
    <property type="evidence" value="ECO:0007669"/>
    <property type="project" value="UniProtKB-SubCell"/>
</dbReference>
<dbReference type="Proteomes" id="UP000474296">
    <property type="component" value="Unassembled WGS sequence"/>
</dbReference>
<evidence type="ECO:0000256" key="1">
    <source>
        <dbReference type="ARBA" id="ARBA00010936"/>
    </source>
</evidence>
<feature type="active site" description="Proton donor/acceptor" evidence="7">
    <location>
        <position position="181"/>
    </location>
</feature>
<comment type="caution">
    <text evidence="8">The sequence shown here is derived from an EMBL/GenBank/DDBJ whole genome shotgun (WGS) entry which is preliminary data.</text>
</comment>
<comment type="subcellular location">
    <subcellularLocation>
        <location evidence="7">Cytoplasm</location>
    </subcellularLocation>
</comment>
<dbReference type="AlphaFoldDB" id="A0A6M0CG44"/>
<protein>
    <recommendedName>
        <fullName evidence="7">Deoxyribose-phosphate aldolase</fullName>
        <shortName evidence="7">DERA</shortName>
        <ecNumber evidence="7">4.1.2.4</ecNumber>
    </recommendedName>
    <alternativeName>
        <fullName evidence="7">2-deoxy-D-ribose 5-phosphate aldolase</fullName>
    </alternativeName>
    <alternativeName>
        <fullName evidence="7">Phosphodeoxyriboaldolase</fullName>
        <shortName evidence="7">Deoxyriboaldolase</shortName>
    </alternativeName>
</protein>
<dbReference type="EC" id="4.1.2.4" evidence="7"/>
<evidence type="ECO:0000256" key="4">
    <source>
        <dbReference type="ARBA" id="ARBA00023270"/>
    </source>
</evidence>
<dbReference type="GO" id="GO:0004139">
    <property type="term" value="F:deoxyribose-phosphate aldolase activity"/>
    <property type="evidence" value="ECO:0007669"/>
    <property type="project" value="UniProtKB-UniRule"/>
</dbReference>
<gene>
    <name evidence="7 8" type="primary">deoC</name>
    <name evidence="8" type="ORF">GWK10_06430</name>
</gene>
<dbReference type="InterPro" id="IPR013785">
    <property type="entry name" value="Aldolase_TIM"/>
</dbReference>
<sequence>MKEINKYIDHTRLSPTTNREDILTLCDQAMHYNFHSVCVNSSWVKTAANALKESDVKVVATVGFPLGAASTKAKVAEASKAILDGADEIDMVMNIGLFLSELTKETKRDISAVKNAIGDKILKVIIETCYLEEHDIAMACTICKLANADFIKTSTGFGSRGAELKDIQMIKSAIGTDTKIKASGGIANKEQAEAFIRAGANRIGTSKGVEIVFSAKEKHL</sequence>
<evidence type="ECO:0000256" key="2">
    <source>
        <dbReference type="ARBA" id="ARBA00022490"/>
    </source>
</evidence>